<dbReference type="InterPro" id="IPR027417">
    <property type="entry name" value="P-loop_NTPase"/>
</dbReference>
<comment type="caution">
    <text evidence="1">The sequence shown here is derived from an EMBL/GenBank/DDBJ whole genome shotgun (WGS) entry which is preliminary data.</text>
</comment>
<evidence type="ECO:0008006" key="3">
    <source>
        <dbReference type="Google" id="ProtNLM"/>
    </source>
</evidence>
<gene>
    <name evidence="1" type="ORF">GSH16_06130</name>
</gene>
<evidence type="ECO:0000313" key="2">
    <source>
        <dbReference type="Proteomes" id="UP000436016"/>
    </source>
</evidence>
<organism evidence="1 2">
    <name type="scientific">Oceanomicrobium pacificus</name>
    <dbReference type="NCBI Taxonomy" id="2692916"/>
    <lineage>
        <taxon>Bacteria</taxon>
        <taxon>Pseudomonadati</taxon>
        <taxon>Pseudomonadota</taxon>
        <taxon>Alphaproteobacteria</taxon>
        <taxon>Rhodobacterales</taxon>
        <taxon>Paracoccaceae</taxon>
        <taxon>Oceanomicrobium</taxon>
    </lineage>
</organism>
<proteinExistence type="predicted"/>
<dbReference type="AlphaFoldDB" id="A0A6B0TM93"/>
<evidence type="ECO:0000313" key="1">
    <source>
        <dbReference type="EMBL" id="MXU65016.1"/>
    </source>
</evidence>
<dbReference type="Gene3D" id="3.40.50.300">
    <property type="entry name" value="P-loop containing nucleotide triphosphate hydrolases"/>
    <property type="match status" value="1"/>
</dbReference>
<sequence length="202" mass="22972">MAWAKYIVVIGPDGSGKTSVADMLAQSLRDEGRHVARKNFSFGFMPPVSALLGRRKLKEFREGEPNSGMVKPLGRAHAMFLACWYGIDHLLGYLGPQCWRKNAVVVFARSYHDFLYQRAYLKLPPVLPRFFLALGPKPDLVATPMRDPQSIHDQKPELTATEITEQYERILQRFQRYSYFAAIDASEGTEATVKSIRQRAHL</sequence>
<dbReference type="SUPFAM" id="SSF52540">
    <property type="entry name" value="P-loop containing nucleoside triphosphate hydrolases"/>
    <property type="match status" value="1"/>
</dbReference>
<protein>
    <recommendedName>
        <fullName evidence="3">Thymidylate kinase</fullName>
    </recommendedName>
</protein>
<dbReference type="Proteomes" id="UP000436016">
    <property type="component" value="Unassembled WGS sequence"/>
</dbReference>
<accession>A0A6B0TM93</accession>
<dbReference type="EMBL" id="WUWG01000002">
    <property type="protein sequence ID" value="MXU65016.1"/>
    <property type="molecule type" value="Genomic_DNA"/>
</dbReference>
<reference evidence="1 2" key="1">
    <citation type="submission" date="2019-12" db="EMBL/GenBank/DDBJ databases">
        <title>Strain KN286 was isolated from seawater, which was collected from Caroline Seamount in the tropical western Pacific.</title>
        <authorList>
            <person name="Wang Q."/>
        </authorList>
    </citation>
    <scope>NUCLEOTIDE SEQUENCE [LARGE SCALE GENOMIC DNA]</scope>
    <source>
        <strain evidence="1 2">KN286</strain>
    </source>
</reference>
<name>A0A6B0TM93_9RHOB</name>
<keyword evidence="2" id="KW-1185">Reference proteome</keyword>
<dbReference type="RefSeq" id="WP_160853105.1">
    <property type="nucleotide sequence ID" value="NZ_WUWG01000002.1"/>
</dbReference>